<reference evidence="1" key="1">
    <citation type="journal article" date="2019" name="MBio">
        <title>Virus Genomes from Deep Sea Sediments Expand the Ocean Megavirome and Support Independent Origins of Viral Gigantism.</title>
        <authorList>
            <person name="Backstrom D."/>
            <person name="Yutin N."/>
            <person name="Jorgensen S.L."/>
            <person name="Dharamshi J."/>
            <person name="Homa F."/>
            <person name="Zaremba-Niedwiedzka K."/>
            <person name="Spang A."/>
            <person name="Wolf Y.I."/>
            <person name="Koonin E.V."/>
            <person name="Ettema T.J."/>
        </authorList>
    </citation>
    <scope>NUCLEOTIDE SEQUENCE</scope>
</reference>
<sequence>MSIGPQTIENLRKSVLPRLLKLTFRRVKTVVAQELYAAGFHTGGGHVRLDNLAAVSPAEWDRNVELRHHSYHGFTSPARLRSNDKHPDTPVHFSRQNFAHFDPVTLTLTTYGEEAQTARGLGDLYRKTADAGLFDHGGFVTQPLRDVAPREGDLLCGHVASAAGKARPFFEKWFTCSEQFYRAWTLIVHEAHDSFGRAERKKSGARAYWLSGNRLMTNNYAKWRLGCIARGTLPSDAECRAQYWHPRTELASRYWIHLYCALVLLLRYGEMPTPENVPMNRNDPHAYARWNFFPGFVESFVAFHNVHGLLDEKTAAPEAPAPEAPADEARPASTVGELVALGL</sequence>
<organism evidence="1">
    <name type="scientific">Marseillevirus LCMAC103</name>
    <dbReference type="NCBI Taxonomy" id="2506604"/>
    <lineage>
        <taxon>Viruses</taxon>
        <taxon>Varidnaviria</taxon>
        <taxon>Bamfordvirae</taxon>
        <taxon>Nucleocytoviricota</taxon>
        <taxon>Megaviricetes</taxon>
        <taxon>Pimascovirales</taxon>
        <taxon>Pimascovirales incertae sedis</taxon>
        <taxon>Marseilleviridae</taxon>
    </lineage>
</organism>
<dbReference type="EMBL" id="MK500338">
    <property type="protein sequence ID" value="QBK86900.1"/>
    <property type="molecule type" value="Genomic_DNA"/>
</dbReference>
<name>A0A481YV32_9VIRU</name>
<protein>
    <submittedName>
        <fullName evidence="1">Uncharacterized protein</fullName>
    </submittedName>
</protein>
<proteinExistence type="predicted"/>
<gene>
    <name evidence="1" type="ORF">LCMAC103_02380</name>
</gene>
<accession>A0A481YV32</accession>
<evidence type="ECO:0000313" key="1">
    <source>
        <dbReference type="EMBL" id="QBK86900.1"/>
    </source>
</evidence>